<dbReference type="PRINTS" id="PR00469">
    <property type="entry name" value="PNDRDTASEII"/>
</dbReference>
<dbReference type="PANTHER" id="PTHR48105">
    <property type="entry name" value="THIOREDOXIN REDUCTASE 1-RELATED-RELATED"/>
    <property type="match status" value="1"/>
</dbReference>
<dbReference type="GO" id="GO:0016491">
    <property type="term" value="F:oxidoreductase activity"/>
    <property type="evidence" value="ECO:0007669"/>
    <property type="project" value="UniProtKB-KW"/>
</dbReference>
<dbReference type="InterPro" id="IPR023753">
    <property type="entry name" value="FAD/NAD-binding_dom"/>
</dbReference>
<dbReference type="Pfam" id="PF07992">
    <property type="entry name" value="Pyr_redox_2"/>
    <property type="match status" value="2"/>
</dbReference>
<dbReference type="InterPro" id="IPR036188">
    <property type="entry name" value="FAD/NAD-bd_sf"/>
</dbReference>
<feature type="domain" description="FAD/NAD(P)-binding" evidence="4">
    <location>
        <begin position="176"/>
        <end position="280"/>
    </location>
</feature>
<reference evidence="5" key="2">
    <citation type="submission" date="2020-09" db="EMBL/GenBank/DDBJ databases">
        <authorList>
            <person name="Sun Q."/>
            <person name="Kim S."/>
        </authorList>
    </citation>
    <scope>NUCLEOTIDE SEQUENCE</scope>
    <source>
        <strain evidence="5">KCTC 32437</strain>
    </source>
</reference>
<feature type="domain" description="FAD/NAD(P)-binding" evidence="4">
    <location>
        <begin position="3"/>
        <end position="137"/>
    </location>
</feature>
<accession>A0A918VSY9</accession>
<dbReference type="RefSeq" id="WP_189425066.1">
    <property type="nucleotide sequence ID" value="NZ_BMZE01000002.1"/>
</dbReference>
<dbReference type="AlphaFoldDB" id="A0A918VSY9"/>
<name>A0A918VSY9_9HYPH</name>
<dbReference type="Gene3D" id="3.50.50.60">
    <property type="entry name" value="FAD/NAD(P)-binding domain"/>
    <property type="match status" value="2"/>
</dbReference>
<evidence type="ECO:0000313" key="6">
    <source>
        <dbReference type="Proteomes" id="UP000646579"/>
    </source>
</evidence>
<reference evidence="5" key="1">
    <citation type="journal article" date="2014" name="Int. J. Syst. Evol. Microbiol.">
        <title>Complete genome sequence of Corynebacterium casei LMG S-19264T (=DSM 44701T), isolated from a smear-ripened cheese.</title>
        <authorList>
            <consortium name="US DOE Joint Genome Institute (JGI-PGF)"/>
            <person name="Walter F."/>
            <person name="Albersmeier A."/>
            <person name="Kalinowski J."/>
            <person name="Ruckert C."/>
        </authorList>
    </citation>
    <scope>NUCLEOTIDE SEQUENCE</scope>
    <source>
        <strain evidence="5">KCTC 32437</strain>
    </source>
</reference>
<keyword evidence="2" id="KW-0285">Flavoprotein</keyword>
<gene>
    <name evidence="5" type="ORF">GCM10007989_16010</name>
</gene>
<sequence length="298" mass="31817">MHYDTIIIGGSFAGLAAALYLARARKSVCILDNGRPRNRFATHSHGFFAHDGSVPGELLSTMRKQVAAYPSVTFLEDAAVDASLDGEILSVRLQSGAVITAPRTLLAFGISDTLPDLPGVAERWGRSVLHCPYCHGYEFSDQQLGVLNLMEMSHHQAALISEWGPTTFYLNGGTLEPEAAEALERRGVTIEPAPVVSLHGEGHSLSGIELADGRSRALNALFIAPRNHFNSPIAEQLGCEVEATPLGSTITVDALQMTSIRHVYAAGDITRQGHSITFACADGVMAGTAIHRSLAFDA</sequence>
<organism evidence="5 6">
    <name type="scientific">Devosia pacifica</name>
    <dbReference type="NCBI Taxonomy" id="1335967"/>
    <lineage>
        <taxon>Bacteria</taxon>
        <taxon>Pseudomonadati</taxon>
        <taxon>Pseudomonadota</taxon>
        <taxon>Alphaproteobacteria</taxon>
        <taxon>Hyphomicrobiales</taxon>
        <taxon>Devosiaceae</taxon>
        <taxon>Devosia</taxon>
    </lineage>
</organism>
<evidence type="ECO:0000259" key="4">
    <source>
        <dbReference type="Pfam" id="PF07992"/>
    </source>
</evidence>
<dbReference type="EMBL" id="BMZE01000002">
    <property type="protein sequence ID" value="GHA21469.1"/>
    <property type="molecule type" value="Genomic_DNA"/>
</dbReference>
<evidence type="ECO:0000256" key="1">
    <source>
        <dbReference type="ARBA" id="ARBA00018719"/>
    </source>
</evidence>
<dbReference type="SUPFAM" id="SSF51905">
    <property type="entry name" value="FAD/NAD(P)-binding domain"/>
    <property type="match status" value="1"/>
</dbReference>
<keyword evidence="6" id="KW-1185">Reference proteome</keyword>
<evidence type="ECO:0000256" key="2">
    <source>
        <dbReference type="ARBA" id="ARBA00022630"/>
    </source>
</evidence>
<dbReference type="InterPro" id="IPR050097">
    <property type="entry name" value="Ferredoxin-NADP_redctase_2"/>
</dbReference>
<keyword evidence="3" id="KW-0560">Oxidoreductase</keyword>
<evidence type="ECO:0000313" key="5">
    <source>
        <dbReference type="EMBL" id="GHA21469.1"/>
    </source>
</evidence>
<proteinExistence type="predicted"/>
<protein>
    <recommendedName>
        <fullName evidence="1">Thioredoxin reductase</fullName>
    </recommendedName>
</protein>
<comment type="caution">
    <text evidence="5">The sequence shown here is derived from an EMBL/GenBank/DDBJ whole genome shotgun (WGS) entry which is preliminary data.</text>
</comment>
<evidence type="ECO:0000256" key="3">
    <source>
        <dbReference type="ARBA" id="ARBA00023002"/>
    </source>
</evidence>
<dbReference type="Proteomes" id="UP000646579">
    <property type="component" value="Unassembled WGS sequence"/>
</dbReference>
<dbReference type="PRINTS" id="PR00368">
    <property type="entry name" value="FADPNR"/>
</dbReference>